<keyword evidence="2" id="KW-0732">Signal</keyword>
<organism evidence="3">
    <name type="scientific">Diabrotica virgifera virgifera</name>
    <name type="common">western corn rootworm</name>
    <dbReference type="NCBI Taxonomy" id="50390"/>
    <lineage>
        <taxon>Eukaryota</taxon>
        <taxon>Metazoa</taxon>
        <taxon>Ecdysozoa</taxon>
        <taxon>Arthropoda</taxon>
        <taxon>Hexapoda</taxon>
        <taxon>Insecta</taxon>
        <taxon>Pterygota</taxon>
        <taxon>Neoptera</taxon>
        <taxon>Endopterygota</taxon>
        <taxon>Coleoptera</taxon>
        <taxon>Polyphaga</taxon>
        <taxon>Cucujiformia</taxon>
        <taxon>Chrysomeloidea</taxon>
        <taxon>Chrysomelidae</taxon>
        <taxon>Galerucinae</taxon>
        <taxon>Diabroticina</taxon>
        <taxon>Diabroticites</taxon>
        <taxon>Diabrotica</taxon>
    </lineage>
</organism>
<evidence type="ECO:0000313" key="3">
    <source>
        <dbReference type="RefSeq" id="XP_028139762.1"/>
    </source>
</evidence>
<accession>A0A6P7FY59</accession>
<dbReference type="KEGG" id="dvv:114333961"/>
<name>A0A6P7FY59_DIAVI</name>
<reference evidence="3" key="1">
    <citation type="submission" date="2025-08" db="UniProtKB">
        <authorList>
            <consortium name="RefSeq"/>
        </authorList>
    </citation>
    <scope>IDENTIFICATION</scope>
    <source>
        <tissue evidence="3">Whole insect</tissue>
    </source>
</reference>
<evidence type="ECO:0000256" key="2">
    <source>
        <dbReference type="SAM" id="SignalP"/>
    </source>
</evidence>
<evidence type="ECO:0000256" key="1">
    <source>
        <dbReference type="SAM" id="MobiDB-lite"/>
    </source>
</evidence>
<gene>
    <name evidence="3" type="primary">LOC114333961</name>
</gene>
<proteinExistence type="predicted"/>
<protein>
    <submittedName>
        <fullName evidence="3">Uncharacterized protein LOC114333961</fullName>
    </submittedName>
</protein>
<dbReference type="RefSeq" id="XP_028139762.1">
    <property type="nucleotide sequence ID" value="XM_028283961.1"/>
</dbReference>
<feature type="region of interest" description="Disordered" evidence="1">
    <location>
        <begin position="321"/>
        <end position="341"/>
    </location>
</feature>
<dbReference type="AlphaFoldDB" id="A0A6P7FY59"/>
<dbReference type="InParanoid" id="A0A6P7FY59"/>
<dbReference type="OrthoDB" id="6769177at2759"/>
<feature type="signal peptide" evidence="2">
    <location>
        <begin position="1"/>
        <end position="20"/>
    </location>
</feature>
<sequence>MEFKVVWILAVFLFCYRCSALSINDKLDFGGRSSNHASLTDNHHGVHINTFTPVTRSSTSLNVDNKDALDKISSACTSEGCNVTKSTNDPNDTIKTDVVIHIESNLDLKPNNDKAISLGNIPDDTPDVPIITGTDSSNPNNAFNTDQKSIFIPGNQPSYPSNVYRNMYGPSYSSSTSPNLFNPNRRYDYPNNYQGGNSWNSPTTMQMADPNRNMVVPHYNNGIEVTIPRFDPTLHNHYFGEHPPPQSAIYSRRTSIMNPVEFKIMRPVWQPSSWQHLMNNYRYNTMPRAMSRGIHCDCGHTAGNVQLQSNLNRQLNLHHSGVGSSITDPGAQINDKLGSLN</sequence>
<feature type="chain" id="PRO_5028399972" evidence="2">
    <location>
        <begin position="21"/>
        <end position="341"/>
    </location>
</feature>